<keyword evidence="3 7" id="KW-1133">Transmembrane helix</keyword>
<dbReference type="GO" id="GO:0071555">
    <property type="term" value="P:cell wall organization"/>
    <property type="evidence" value="ECO:0007669"/>
    <property type="project" value="UniProtKB-KW"/>
</dbReference>
<comment type="similarity">
    <text evidence="7">Belongs to the transglycosylase MltG family.</text>
</comment>
<evidence type="ECO:0000256" key="7">
    <source>
        <dbReference type="HAMAP-Rule" id="MF_02065"/>
    </source>
</evidence>
<dbReference type="GO" id="GO:0009252">
    <property type="term" value="P:peptidoglycan biosynthetic process"/>
    <property type="evidence" value="ECO:0007669"/>
    <property type="project" value="UniProtKB-UniRule"/>
</dbReference>
<evidence type="ECO:0000256" key="2">
    <source>
        <dbReference type="ARBA" id="ARBA00022692"/>
    </source>
</evidence>
<evidence type="ECO:0000256" key="1">
    <source>
        <dbReference type="ARBA" id="ARBA00022475"/>
    </source>
</evidence>
<dbReference type="AlphaFoldDB" id="A0A364K3N9"/>
<dbReference type="Gene3D" id="3.30.1490.480">
    <property type="entry name" value="Endolytic murein transglycosylase"/>
    <property type="match status" value="1"/>
</dbReference>
<evidence type="ECO:0000313" key="9">
    <source>
        <dbReference type="Proteomes" id="UP000251213"/>
    </source>
</evidence>
<comment type="subcellular location">
    <subcellularLocation>
        <location evidence="7">Cell membrane</location>
        <topology evidence="7">Single-pass membrane protein</topology>
    </subcellularLocation>
</comment>
<keyword evidence="4 7" id="KW-0472">Membrane</keyword>
<dbReference type="InterPro" id="IPR003770">
    <property type="entry name" value="MLTG-like"/>
</dbReference>
<comment type="function">
    <text evidence="7">Functions as a peptidoglycan terminase that cleaves nascent peptidoglycan strands endolytically to terminate their elongation.</text>
</comment>
<sequence length="365" mass="41888">MIILEGAGVMKHWRVIYSFILVIAWLGLGYFYFAYSLDPPKRDKDVVIDIPPNTSTDKVVQMLKEQKVVNQDWFLSFYIKYKNYEIKAGTYHVKPNEHVYYLLPRLAKGKEDRVHVTVVPGATIPEIANSLKAKGFDSEGFLKALKNRQPKYEFEKEIPDNPDAYHKLEGYLMPQTYLLTKGQNPEEIVDQMLGEFDKYHQKNKEKFRSIKLQNGKPLGVSGVVSIASMIQKEAFKQEEYPLIAGVIYNRLNNPSTYPYLNIDATSVFANKMEGNKYKTPYDAIQNIKQYNTYKSKGLPPGPIGNPGEATLNAALNPDKHVYCFYTARLDGSNLHYFAKTLKEQSQNNERAKANLEKFRKNNKSN</sequence>
<evidence type="ECO:0000313" key="8">
    <source>
        <dbReference type="EMBL" id="RAL23452.1"/>
    </source>
</evidence>
<dbReference type="GO" id="GO:0005886">
    <property type="term" value="C:plasma membrane"/>
    <property type="evidence" value="ECO:0007669"/>
    <property type="project" value="UniProtKB-SubCell"/>
</dbReference>
<evidence type="ECO:0000256" key="5">
    <source>
        <dbReference type="ARBA" id="ARBA00023239"/>
    </source>
</evidence>
<name>A0A364K3N9_9BACL</name>
<evidence type="ECO:0000256" key="3">
    <source>
        <dbReference type="ARBA" id="ARBA00022989"/>
    </source>
</evidence>
<accession>A0A364K3N9</accession>
<dbReference type="PANTHER" id="PTHR30518:SF2">
    <property type="entry name" value="ENDOLYTIC MUREIN TRANSGLYCOSYLASE"/>
    <property type="match status" value="1"/>
</dbReference>
<comment type="caution">
    <text evidence="8">The sequence shown here is derived from an EMBL/GenBank/DDBJ whole genome shotgun (WGS) entry which is preliminary data.</text>
</comment>
<dbReference type="NCBIfam" id="TIGR00247">
    <property type="entry name" value="endolytic transglycosylase MltG"/>
    <property type="match status" value="1"/>
</dbReference>
<gene>
    <name evidence="7 8" type="primary">mltG</name>
    <name evidence="8" type="ORF">DL897_12280</name>
</gene>
<keyword evidence="2 7" id="KW-0812">Transmembrane</keyword>
<protein>
    <recommendedName>
        <fullName evidence="7">Endolytic murein transglycosylase</fullName>
        <ecNumber evidence="7">4.2.2.29</ecNumber>
    </recommendedName>
    <alternativeName>
        <fullName evidence="7">Peptidoglycan lytic transglycosylase</fullName>
    </alternativeName>
    <alternativeName>
        <fullName evidence="7">Peptidoglycan polymerization terminase</fullName>
    </alternativeName>
</protein>
<keyword evidence="1 7" id="KW-1003">Cell membrane</keyword>
<keyword evidence="9" id="KW-1185">Reference proteome</keyword>
<dbReference type="Proteomes" id="UP000251213">
    <property type="component" value="Unassembled WGS sequence"/>
</dbReference>
<keyword evidence="5 7" id="KW-0456">Lyase</keyword>
<organism evidence="8 9">
    <name type="scientific">Thermoflavimicrobium daqui</name>
    <dbReference type="NCBI Taxonomy" id="2137476"/>
    <lineage>
        <taxon>Bacteria</taxon>
        <taxon>Bacillati</taxon>
        <taxon>Bacillota</taxon>
        <taxon>Bacilli</taxon>
        <taxon>Bacillales</taxon>
        <taxon>Thermoactinomycetaceae</taxon>
        <taxon>Thermoflavimicrobium</taxon>
    </lineage>
</organism>
<proteinExistence type="inferred from homology"/>
<dbReference type="GO" id="GO:0008932">
    <property type="term" value="F:lytic endotransglycosylase activity"/>
    <property type="evidence" value="ECO:0007669"/>
    <property type="project" value="UniProtKB-UniRule"/>
</dbReference>
<dbReference type="EC" id="4.2.2.29" evidence="7"/>
<keyword evidence="6 7" id="KW-0961">Cell wall biogenesis/degradation</keyword>
<dbReference type="OrthoDB" id="9814591at2"/>
<comment type="catalytic activity">
    <reaction evidence="7">
        <text>a peptidoglycan chain = a peptidoglycan chain with N-acetyl-1,6-anhydromuramyl-[peptide] at the reducing end + a peptidoglycan chain with N-acetylglucosamine at the non-reducing end.</text>
        <dbReference type="EC" id="4.2.2.29"/>
    </reaction>
</comment>
<feature type="site" description="Important for catalytic activity" evidence="7">
    <location>
        <position position="233"/>
    </location>
</feature>
<evidence type="ECO:0000256" key="6">
    <source>
        <dbReference type="ARBA" id="ARBA00023316"/>
    </source>
</evidence>
<dbReference type="PANTHER" id="PTHR30518">
    <property type="entry name" value="ENDOLYTIC MUREIN TRANSGLYCOSYLASE"/>
    <property type="match status" value="1"/>
</dbReference>
<evidence type="ECO:0000256" key="4">
    <source>
        <dbReference type="ARBA" id="ARBA00023136"/>
    </source>
</evidence>
<feature type="transmembrane region" description="Helical" evidence="7">
    <location>
        <begin position="15"/>
        <end position="35"/>
    </location>
</feature>
<reference evidence="8 9" key="1">
    <citation type="submission" date="2018-06" db="EMBL/GenBank/DDBJ databases">
        <title>Thermoflavimicrobium daqus sp. nov., a thermophilic microbe isolated from Moutai-flavour Daqu.</title>
        <authorList>
            <person name="Wang X."/>
            <person name="Zhou H."/>
        </authorList>
    </citation>
    <scope>NUCLEOTIDE SEQUENCE [LARGE SCALE GENOMIC DNA]</scope>
    <source>
        <strain evidence="8 9">FBKL4.011</strain>
    </source>
</reference>
<dbReference type="Pfam" id="PF02618">
    <property type="entry name" value="YceG"/>
    <property type="match status" value="1"/>
</dbReference>
<reference evidence="8 9" key="2">
    <citation type="submission" date="2018-06" db="EMBL/GenBank/DDBJ databases">
        <authorList>
            <person name="Zhirakovskaya E."/>
        </authorList>
    </citation>
    <scope>NUCLEOTIDE SEQUENCE [LARGE SCALE GENOMIC DNA]</scope>
    <source>
        <strain evidence="8 9">FBKL4.011</strain>
    </source>
</reference>
<dbReference type="HAMAP" id="MF_02065">
    <property type="entry name" value="MltG"/>
    <property type="match status" value="1"/>
</dbReference>
<dbReference type="EMBL" id="QJKK01000006">
    <property type="protein sequence ID" value="RAL23452.1"/>
    <property type="molecule type" value="Genomic_DNA"/>
</dbReference>